<organism evidence="7 8">
    <name type="scientific">Ohtaekwangia koreensis</name>
    <dbReference type="NCBI Taxonomy" id="688867"/>
    <lineage>
        <taxon>Bacteria</taxon>
        <taxon>Pseudomonadati</taxon>
        <taxon>Bacteroidota</taxon>
        <taxon>Cytophagia</taxon>
        <taxon>Cytophagales</taxon>
        <taxon>Fulvivirgaceae</taxon>
        <taxon>Ohtaekwangia</taxon>
    </lineage>
</organism>
<dbReference type="EMBL" id="FUZU01000002">
    <property type="protein sequence ID" value="SKC75151.1"/>
    <property type="molecule type" value="Genomic_DNA"/>
</dbReference>
<comment type="cofactor">
    <cofactor evidence="1">
        <name>pyridoxal 5'-phosphate</name>
        <dbReference type="ChEBI" id="CHEBI:597326"/>
    </cofactor>
</comment>
<evidence type="ECO:0000256" key="3">
    <source>
        <dbReference type="ARBA" id="ARBA00022898"/>
    </source>
</evidence>
<feature type="domain" description="Tryptophan synthase beta chain-like PALP" evidence="6">
    <location>
        <begin position="4"/>
        <end position="293"/>
    </location>
</feature>
<dbReference type="GO" id="GO:0019148">
    <property type="term" value="F:D-cysteine desulfhydrase activity"/>
    <property type="evidence" value="ECO:0007669"/>
    <property type="project" value="TreeGrafter"/>
</dbReference>
<keyword evidence="3 5" id="KW-0663">Pyridoxal phosphate</keyword>
<dbReference type="PIRSF" id="PIRSF006278">
    <property type="entry name" value="ACCD_DCysDesulf"/>
    <property type="match status" value="1"/>
</dbReference>
<sequence>MLQYTSTPVQEFHHPTIEAAGVRVIIKREDLNHPFISGNKWWKLKYNLAEAKRLNKKILLTFGGAYSNHIYATSAAAHECNFESIGIIRGEEVEPINPTLRFAREQGMKLHFVSREEYRKKNDIVFIQGLREKFGDFYLIPEGGTNEFALKGCAEFGESLLSLSFDHLYLPVGTGGTIAGIIAGLGNACEIVGVSVLKGDFLKKEVDQLLNIYSQGKKNTSSIYGNWSILTSYHHGGYAKVTPELMGFIREMKQQHNLPLDPVYTGKLMWAVMEDVKKGSFRRGSTILVVHTGGLQGATTYQNLYEEIST</sequence>
<evidence type="ECO:0000259" key="6">
    <source>
        <dbReference type="Pfam" id="PF00291"/>
    </source>
</evidence>
<evidence type="ECO:0000256" key="4">
    <source>
        <dbReference type="PIRSR" id="PIRSR006278-1"/>
    </source>
</evidence>
<proteinExistence type="inferred from homology"/>
<dbReference type="STRING" id="688867.SAMN05660236_3195"/>
<protein>
    <submittedName>
        <fullName evidence="7">Pyridoxal-phosphate dependent enzyme</fullName>
    </submittedName>
</protein>
<dbReference type="Gene3D" id="3.40.50.1100">
    <property type="match status" value="2"/>
</dbReference>
<dbReference type="InterPro" id="IPR001926">
    <property type="entry name" value="TrpB-like_PALP"/>
</dbReference>
<dbReference type="InterPro" id="IPR027278">
    <property type="entry name" value="ACCD_DCysDesulf"/>
</dbReference>
<feature type="modified residue" description="N6-(pyridoxal phosphate)lysine" evidence="5">
    <location>
        <position position="40"/>
    </location>
</feature>
<evidence type="ECO:0000256" key="1">
    <source>
        <dbReference type="ARBA" id="ARBA00001933"/>
    </source>
</evidence>
<dbReference type="OrthoDB" id="9801249at2"/>
<gene>
    <name evidence="7" type="ORF">SAMN05660236_3195</name>
</gene>
<dbReference type="PANTHER" id="PTHR43780:SF2">
    <property type="entry name" value="1-AMINOCYCLOPROPANE-1-CARBOXYLATE DEAMINASE-RELATED"/>
    <property type="match status" value="1"/>
</dbReference>
<dbReference type="SUPFAM" id="SSF53686">
    <property type="entry name" value="Tryptophan synthase beta subunit-like PLP-dependent enzymes"/>
    <property type="match status" value="1"/>
</dbReference>
<evidence type="ECO:0000313" key="7">
    <source>
        <dbReference type="EMBL" id="SKC75151.1"/>
    </source>
</evidence>
<accession>A0A1T5LGN3</accession>
<evidence type="ECO:0000256" key="2">
    <source>
        <dbReference type="ARBA" id="ARBA00008639"/>
    </source>
</evidence>
<feature type="active site" description="Nucleophile" evidence="4">
    <location>
        <position position="67"/>
    </location>
</feature>
<dbReference type="InterPro" id="IPR036052">
    <property type="entry name" value="TrpB-like_PALP_sf"/>
</dbReference>
<dbReference type="RefSeq" id="WP_079687743.1">
    <property type="nucleotide sequence ID" value="NZ_FUZU01000002.1"/>
</dbReference>
<keyword evidence="8" id="KW-1185">Reference proteome</keyword>
<dbReference type="Proteomes" id="UP000190961">
    <property type="component" value="Unassembled WGS sequence"/>
</dbReference>
<evidence type="ECO:0000313" key="8">
    <source>
        <dbReference type="Proteomes" id="UP000190961"/>
    </source>
</evidence>
<reference evidence="7 8" key="1">
    <citation type="submission" date="2017-02" db="EMBL/GenBank/DDBJ databases">
        <authorList>
            <person name="Peterson S.W."/>
        </authorList>
    </citation>
    <scope>NUCLEOTIDE SEQUENCE [LARGE SCALE GENOMIC DNA]</scope>
    <source>
        <strain evidence="7 8">DSM 25262</strain>
    </source>
</reference>
<name>A0A1T5LGN3_9BACT</name>
<comment type="similarity">
    <text evidence="2">Belongs to the ACC deaminase/D-cysteine desulfhydrase family.</text>
</comment>
<dbReference type="AlphaFoldDB" id="A0A1T5LGN3"/>
<dbReference type="Pfam" id="PF00291">
    <property type="entry name" value="PALP"/>
    <property type="match status" value="1"/>
</dbReference>
<evidence type="ECO:0000256" key="5">
    <source>
        <dbReference type="PIRSR" id="PIRSR006278-2"/>
    </source>
</evidence>
<dbReference type="PANTHER" id="PTHR43780">
    <property type="entry name" value="1-AMINOCYCLOPROPANE-1-CARBOXYLATE DEAMINASE-RELATED"/>
    <property type="match status" value="1"/>
</dbReference>